<name>A0ABT6FCM2_9BACT</name>
<keyword evidence="2" id="KW-0732">Signal</keyword>
<organism evidence="3 4">
    <name type="scientific">Paludisphaera mucosa</name>
    <dbReference type="NCBI Taxonomy" id="3030827"/>
    <lineage>
        <taxon>Bacteria</taxon>
        <taxon>Pseudomonadati</taxon>
        <taxon>Planctomycetota</taxon>
        <taxon>Planctomycetia</taxon>
        <taxon>Isosphaerales</taxon>
        <taxon>Isosphaeraceae</taxon>
        <taxon>Paludisphaera</taxon>
    </lineage>
</organism>
<protein>
    <recommendedName>
        <fullName evidence="5">Carboxypeptidase regulatory-like domain-containing protein</fullName>
    </recommendedName>
</protein>
<dbReference type="PROSITE" id="PS51257">
    <property type="entry name" value="PROKAR_LIPOPROTEIN"/>
    <property type="match status" value="1"/>
</dbReference>
<dbReference type="Proteomes" id="UP001216907">
    <property type="component" value="Unassembled WGS sequence"/>
</dbReference>
<comment type="caution">
    <text evidence="3">The sequence shown here is derived from an EMBL/GenBank/DDBJ whole genome shotgun (WGS) entry which is preliminary data.</text>
</comment>
<reference evidence="3 4" key="1">
    <citation type="submission" date="2023-03" db="EMBL/GenBank/DDBJ databases">
        <title>Paludisphaera mucosa sp. nov. a novel planctomycete from northern fen.</title>
        <authorList>
            <person name="Ivanova A."/>
        </authorList>
    </citation>
    <scope>NUCLEOTIDE SEQUENCE [LARGE SCALE GENOMIC DNA]</scope>
    <source>
        <strain evidence="3 4">Pla2</strain>
    </source>
</reference>
<proteinExistence type="predicted"/>
<evidence type="ECO:0008006" key="5">
    <source>
        <dbReference type="Google" id="ProtNLM"/>
    </source>
</evidence>
<feature type="region of interest" description="Disordered" evidence="1">
    <location>
        <begin position="148"/>
        <end position="180"/>
    </location>
</feature>
<accession>A0ABT6FCM2</accession>
<feature type="chain" id="PRO_5046036885" description="Carboxypeptidase regulatory-like domain-containing protein" evidence="2">
    <location>
        <begin position="22"/>
        <end position="180"/>
    </location>
</feature>
<gene>
    <name evidence="3" type="ORF">PZE19_16235</name>
</gene>
<evidence type="ECO:0000256" key="2">
    <source>
        <dbReference type="SAM" id="SignalP"/>
    </source>
</evidence>
<evidence type="ECO:0000313" key="3">
    <source>
        <dbReference type="EMBL" id="MDG3005340.1"/>
    </source>
</evidence>
<dbReference type="EMBL" id="JARRAG010000002">
    <property type="protein sequence ID" value="MDG3005340.1"/>
    <property type="molecule type" value="Genomic_DNA"/>
</dbReference>
<evidence type="ECO:0000313" key="4">
    <source>
        <dbReference type="Proteomes" id="UP001216907"/>
    </source>
</evidence>
<sequence>MIARLSLPIGLIASAMLAALAAGCGPAEESVDDRLAKLDRLAPVTGVVKVGGKALPGVVVTFVPREWAPAHAETDDEGRFTLETAARPGAIPGEYKVVLSYLVAADGRVLGLGPRGGFVPDPAVATATEKLPASVSSLERSTLAATVPPEGTTVDFDVDARVEVSEPGPRTDAPAEGAKE</sequence>
<keyword evidence="4" id="KW-1185">Reference proteome</keyword>
<evidence type="ECO:0000256" key="1">
    <source>
        <dbReference type="SAM" id="MobiDB-lite"/>
    </source>
</evidence>
<feature type="signal peptide" evidence="2">
    <location>
        <begin position="1"/>
        <end position="21"/>
    </location>
</feature>
<dbReference type="RefSeq" id="WP_277861685.1">
    <property type="nucleotide sequence ID" value="NZ_JARRAG010000002.1"/>
</dbReference>